<sequence length="355" mass="39197">MKSTVSEVKVNSGMGSGRARNMKLHMGKILITVILLCFHAFPVLSQITLGTPGKPYHVNSVGREGFEIDNLVQFMWTDIPNAQYYNVYMSVNGGRLNFAATSQGGTFSFNASGGYKYYIAVAGVDAFGTEGPVSPPSVPVVCDIAKPTVERFNPFNGTRDMETTTPVTVTFSEPMNASDIYLTGVVSLYENSGKVAAELAYDVERAELLVTPKGGYKHGITYTLEISTSATDLAGNRLADKFTLTFTTIQAQRLSLDRLLAYPCPADRRGTSLTYELSQNVDEVMIEVYHVSGDRVRLFDDAPTSEGYNERFWDLRTDDGKEVPNGLYYFRVKGKITSTGEYLETSKFEKLLVLR</sequence>
<evidence type="ECO:0000313" key="5">
    <source>
        <dbReference type="Proteomes" id="UP000233256"/>
    </source>
</evidence>
<dbReference type="InterPro" id="IPR014755">
    <property type="entry name" value="Cu-Rt/internalin_Ig-like"/>
</dbReference>
<keyword evidence="1" id="KW-0732">Signal</keyword>
<feature type="domain" description="FlgD/Vpr Ig-like" evidence="3">
    <location>
        <begin position="272"/>
        <end position="335"/>
    </location>
</feature>
<dbReference type="Pfam" id="PF13205">
    <property type="entry name" value="Big_5"/>
    <property type="match status" value="1"/>
</dbReference>
<dbReference type="AlphaFoldDB" id="A0A2N1PV41"/>
<dbReference type="InterPro" id="IPR032812">
    <property type="entry name" value="SbsA_Ig"/>
</dbReference>
<reference evidence="4 5" key="1">
    <citation type="journal article" date="2017" name="ISME J.">
        <title>Potential for microbial H2 and metal transformations associated with novel bacteria and archaea in deep terrestrial subsurface sediments.</title>
        <authorList>
            <person name="Hernsdorf A.W."/>
            <person name="Amano Y."/>
            <person name="Miyakawa K."/>
            <person name="Ise K."/>
            <person name="Suzuki Y."/>
            <person name="Anantharaman K."/>
            <person name="Probst A."/>
            <person name="Burstein D."/>
            <person name="Thomas B.C."/>
            <person name="Banfield J.F."/>
        </authorList>
    </citation>
    <scope>NUCLEOTIDE SEQUENCE [LARGE SCALE GENOMIC DNA]</scope>
    <source>
        <strain evidence="4">HGW-Wallbacteria-1</strain>
    </source>
</reference>
<dbReference type="Pfam" id="PF13860">
    <property type="entry name" value="FlgD_ig"/>
    <property type="match status" value="1"/>
</dbReference>
<name>A0A2N1PV41_9BACT</name>
<comment type="caution">
    <text evidence="4">The sequence shown here is derived from an EMBL/GenBank/DDBJ whole genome shotgun (WGS) entry which is preliminary data.</text>
</comment>
<accession>A0A2N1PV41</accession>
<evidence type="ECO:0000259" key="3">
    <source>
        <dbReference type="Pfam" id="PF13860"/>
    </source>
</evidence>
<dbReference type="InterPro" id="IPR025965">
    <property type="entry name" value="FlgD/Vpr_Ig-like"/>
</dbReference>
<dbReference type="Gene3D" id="2.60.40.4070">
    <property type="match status" value="1"/>
</dbReference>
<protein>
    <recommendedName>
        <fullName evidence="6">SbsA Ig-like domain-containing protein</fullName>
    </recommendedName>
</protein>
<evidence type="ECO:0000313" key="4">
    <source>
        <dbReference type="EMBL" id="PKK92199.1"/>
    </source>
</evidence>
<dbReference type="EMBL" id="PGXC01000001">
    <property type="protein sequence ID" value="PKK92199.1"/>
    <property type="molecule type" value="Genomic_DNA"/>
</dbReference>
<organism evidence="4 5">
    <name type="scientific">Candidatus Wallbacteria bacterium HGW-Wallbacteria-1</name>
    <dbReference type="NCBI Taxonomy" id="2013854"/>
    <lineage>
        <taxon>Bacteria</taxon>
        <taxon>Candidatus Walliibacteriota</taxon>
    </lineage>
</organism>
<evidence type="ECO:0000256" key="1">
    <source>
        <dbReference type="ARBA" id="ARBA00022729"/>
    </source>
</evidence>
<proteinExistence type="predicted"/>
<gene>
    <name evidence="4" type="ORF">CVV64_01960</name>
</gene>
<dbReference type="Gene3D" id="2.60.40.1220">
    <property type="match status" value="1"/>
</dbReference>
<evidence type="ECO:0008006" key="6">
    <source>
        <dbReference type="Google" id="ProtNLM"/>
    </source>
</evidence>
<evidence type="ECO:0000259" key="2">
    <source>
        <dbReference type="Pfam" id="PF13205"/>
    </source>
</evidence>
<dbReference type="Proteomes" id="UP000233256">
    <property type="component" value="Unassembled WGS sequence"/>
</dbReference>
<feature type="domain" description="SbsA Ig-like" evidence="2">
    <location>
        <begin position="144"/>
        <end position="248"/>
    </location>
</feature>